<evidence type="ECO:0000313" key="2">
    <source>
        <dbReference type="EMBL" id="MBW7452440.1"/>
    </source>
</evidence>
<comment type="caution">
    <text evidence="2">The sequence shown here is derived from an EMBL/GenBank/DDBJ whole genome shotgun (WGS) entry which is preliminary data.</text>
</comment>
<dbReference type="EMBL" id="JAHZIK010000001">
    <property type="protein sequence ID" value="MBW7452440.1"/>
    <property type="molecule type" value="Genomic_DNA"/>
</dbReference>
<accession>A0ABS7BUV8</accession>
<feature type="region of interest" description="Disordered" evidence="1">
    <location>
        <begin position="83"/>
        <end position="105"/>
    </location>
</feature>
<dbReference type="Proteomes" id="UP001519887">
    <property type="component" value="Unassembled WGS sequence"/>
</dbReference>
<feature type="compositionally biased region" description="Acidic residues" evidence="1">
    <location>
        <begin position="88"/>
        <end position="105"/>
    </location>
</feature>
<organism evidence="2 3">
    <name type="scientific">Paenibacillus sepulcri</name>
    <dbReference type="NCBI Taxonomy" id="359917"/>
    <lineage>
        <taxon>Bacteria</taxon>
        <taxon>Bacillati</taxon>
        <taxon>Bacillota</taxon>
        <taxon>Bacilli</taxon>
        <taxon>Bacillales</taxon>
        <taxon>Paenibacillaceae</taxon>
        <taxon>Paenibacillus</taxon>
    </lineage>
</organism>
<sequence>MPTFKQKEVTTKNGKTYTLQHPGVRTVTKINDRVKNKFGVNSEEKICDEMFSHVVVNPKVTMDSFDSYVEMAELANKAYYFISGAKDPDEEPEEKQDGDDQQAGS</sequence>
<protein>
    <submittedName>
        <fullName evidence="2">Uncharacterized protein</fullName>
    </submittedName>
</protein>
<gene>
    <name evidence="2" type="ORF">K0U00_00100</name>
</gene>
<evidence type="ECO:0000256" key="1">
    <source>
        <dbReference type="SAM" id="MobiDB-lite"/>
    </source>
</evidence>
<name>A0ABS7BUV8_9BACL</name>
<dbReference type="RefSeq" id="WP_210045131.1">
    <property type="nucleotide sequence ID" value="NZ_JBHLVU010000013.1"/>
</dbReference>
<proteinExistence type="predicted"/>
<keyword evidence="3" id="KW-1185">Reference proteome</keyword>
<reference evidence="2 3" key="1">
    <citation type="submission" date="2021-07" db="EMBL/GenBank/DDBJ databases">
        <title>Paenibacillus radiodurans sp. nov., isolated from the southeastern edge of Tengger Desert.</title>
        <authorList>
            <person name="Zhang G."/>
        </authorList>
    </citation>
    <scope>NUCLEOTIDE SEQUENCE [LARGE SCALE GENOMIC DNA]</scope>
    <source>
        <strain evidence="2 3">CCM 7311</strain>
    </source>
</reference>
<evidence type="ECO:0000313" key="3">
    <source>
        <dbReference type="Proteomes" id="UP001519887"/>
    </source>
</evidence>